<dbReference type="InterPro" id="IPR041033">
    <property type="entry name" value="SpaA_PFL_dom_1"/>
</dbReference>
<feature type="compositionally biased region" description="Basic and acidic residues" evidence="1">
    <location>
        <begin position="164"/>
        <end position="174"/>
    </location>
</feature>
<evidence type="ECO:0000256" key="1">
    <source>
        <dbReference type="SAM" id="MobiDB-lite"/>
    </source>
</evidence>
<dbReference type="OrthoDB" id="2199792at2"/>
<dbReference type="RefSeq" id="WP_074566934.1">
    <property type="nucleotide sequence ID" value="NZ_FNGX01000003.1"/>
</dbReference>
<feature type="compositionally biased region" description="Polar residues" evidence="1">
    <location>
        <begin position="302"/>
        <end position="316"/>
    </location>
</feature>
<dbReference type="Pfam" id="PF17802">
    <property type="entry name" value="SpaA"/>
    <property type="match status" value="1"/>
</dbReference>
<feature type="domain" description="Gram-positive pilin backbone subunit 2 Cna-B-like" evidence="4">
    <location>
        <begin position="191"/>
        <end position="310"/>
    </location>
</feature>
<feature type="signal peptide" evidence="3">
    <location>
        <begin position="1"/>
        <end position="19"/>
    </location>
</feature>
<evidence type="ECO:0000313" key="7">
    <source>
        <dbReference type="Proteomes" id="UP000183162"/>
    </source>
</evidence>
<feature type="domain" description="SpaA-like prealbumin fold" evidence="5">
    <location>
        <begin position="339"/>
        <end position="415"/>
    </location>
</feature>
<keyword evidence="2" id="KW-0472">Membrane</keyword>
<dbReference type="InterPro" id="IPR026466">
    <property type="entry name" value="Fim_isopep_form_D2_dom"/>
</dbReference>
<feature type="chain" id="PRO_5038573664" evidence="3">
    <location>
        <begin position="20"/>
        <end position="495"/>
    </location>
</feature>
<evidence type="ECO:0000259" key="5">
    <source>
        <dbReference type="Pfam" id="PF17802"/>
    </source>
</evidence>
<dbReference type="InterPro" id="IPR013783">
    <property type="entry name" value="Ig-like_fold"/>
</dbReference>
<organism evidence="6 7">
    <name type="scientific">Streptococcus equinus</name>
    <name type="common">Streptococcus bovis</name>
    <dbReference type="NCBI Taxonomy" id="1335"/>
    <lineage>
        <taxon>Bacteria</taxon>
        <taxon>Bacillati</taxon>
        <taxon>Bacillota</taxon>
        <taxon>Bacilli</taxon>
        <taxon>Lactobacillales</taxon>
        <taxon>Streptococcaceae</taxon>
        <taxon>Streptococcus</taxon>
    </lineage>
</organism>
<dbReference type="AlphaFoldDB" id="A0A1G9LNI6"/>
<evidence type="ECO:0000256" key="3">
    <source>
        <dbReference type="SAM" id="SignalP"/>
    </source>
</evidence>
<dbReference type="EMBL" id="FNGX01000003">
    <property type="protein sequence ID" value="SDL63539.1"/>
    <property type="molecule type" value="Genomic_DNA"/>
</dbReference>
<dbReference type="Gene3D" id="2.60.40.10">
    <property type="entry name" value="Immunoglobulins"/>
    <property type="match status" value="1"/>
</dbReference>
<evidence type="ECO:0000259" key="4">
    <source>
        <dbReference type="Pfam" id="PF16569"/>
    </source>
</evidence>
<dbReference type="NCBIfam" id="TIGR01167">
    <property type="entry name" value="LPXTG_anchor"/>
    <property type="match status" value="1"/>
</dbReference>
<gene>
    <name evidence="6" type="ORF">SAMN05216400_1210</name>
</gene>
<dbReference type="Proteomes" id="UP000183162">
    <property type="component" value="Unassembled WGS sequence"/>
</dbReference>
<dbReference type="Pfam" id="PF16569">
    <property type="entry name" value="GramPos_pilinBB"/>
    <property type="match status" value="1"/>
</dbReference>
<evidence type="ECO:0000256" key="2">
    <source>
        <dbReference type="SAM" id="Phobius"/>
    </source>
</evidence>
<dbReference type="InterPro" id="IPR032334">
    <property type="entry name" value="GramPos_pilinBB"/>
</dbReference>
<dbReference type="Gene3D" id="2.60.40.740">
    <property type="match status" value="1"/>
</dbReference>
<keyword evidence="2" id="KW-1133">Transmembrane helix</keyword>
<feature type="region of interest" description="Disordered" evidence="1">
    <location>
        <begin position="302"/>
        <end position="327"/>
    </location>
</feature>
<dbReference type="NCBIfam" id="TIGR04226">
    <property type="entry name" value="RrgB_K2N_iso_D2"/>
    <property type="match status" value="1"/>
</dbReference>
<reference evidence="6 7" key="1">
    <citation type="submission" date="2016-10" db="EMBL/GenBank/DDBJ databases">
        <authorList>
            <person name="de Groot N.N."/>
        </authorList>
    </citation>
    <scope>NUCLEOTIDE SEQUENCE [LARGE SCALE GENOMIC DNA]</scope>
    <source>
        <strain evidence="6 7">Sb09</strain>
    </source>
</reference>
<keyword evidence="2" id="KW-0812">Transmembrane</keyword>
<protein>
    <submittedName>
        <fullName evidence="6">LPXTG-motif cell wall anchor domain-containing protein/fimbrial isopeptide formation D2 domain-containing protein</fullName>
    </submittedName>
</protein>
<name>A0A1G9LNI6_STREI</name>
<sequence>MKKFKLLLAAFVATLFAFAGVKASAYTITVDNVSDGHTYEAYQVFSGTLASDGKTLSDIQWGSGVNAFTYAGESDAAKIADKLTGQKEDSDDAKAFSKLAGANVTTPAATAESSNGQAVLEVSAPGYYLVKDVDGSQNGNDAAYTRFMMEVVGNVTAQVKNDKPTVQKKVKETNDSTGETTDWQDAADYDMGDTVPFQLKATLPVHIADYDHYYVEFTDTLSAGLTFDKITLVKADGKTLSEGEYQVTTTTNENGTTTLSVVITDVKAVNKNINKDDLVIVEYNATLNDKAVLGSAGNPNSVELTYSNNPNATGDGTSKPADTGKTPKDTVKVFSYQTIINKLNENKEALKGAGFTLSKKDKDGNWNTVKALAAGEATTFEFKGLDAGNYKLEESTTPDGYNTIKPIEFTINATYDTDSADPQLTKLSGDVKSGEAKFDADKADGSLKADIVNRKGSLLPSTGGMGTTILYVIGSILVLVAAVLLITKKRMDAAK</sequence>
<proteinExistence type="predicted"/>
<keyword evidence="3" id="KW-0732">Signal</keyword>
<feature type="region of interest" description="Disordered" evidence="1">
    <location>
        <begin position="164"/>
        <end position="183"/>
    </location>
</feature>
<accession>A0A1G9LNI6</accession>
<evidence type="ECO:0000313" key="6">
    <source>
        <dbReference type="EMBL" id="SDL63539.1"/>
    </source>
</evidence>
<feature type="transmembrane region" description="Helical" evidence="2">
    <location>
        <begin position="468"/>
        <end position="487"/>
    </location>
</feature>